<dbReference type="Pfam" id="PF08245">
    <property type="entry name" value="Mur_ligase_M"/>
    <property type="match status" value="1"/>
</dbReference>
<dbReference type="SUPFAM" id="SSF63418">
    <property type="entry name" value="MurE/MurF N-terminal domain"/>
    <property type="match status" value="1"/>
</dbReference>
<dbReference type="InterPro" id="IPR000713">
    <property type="entry name" value="Mur_ligase_N"/>
</dbReference>
<evidence type="ECO:0000256" key="9">
    <source>
        <dbReference type="ARBA" id="ARBA00023316"/>
    </source>
</evidence>
<dbReference type="AlphaFoldDB" id="A0A2T8FAP8"/>
<keyword evidence="1 10" id="KW-0963">Cytoplasm</keyword>
<evidence type="ECO:0000256" key="10">
    <source>
        <dbReference type="HAMAP-Rule" id="MF_02019"/>
    </source>
</evidence>
<gene>
    <name evidence="10" type="primary">murF</name>
    <name evidence="15" type="ORF">DDE18_10590</name>
</gene>
<evidence type="ECO:0000256" key="1">
    <source>
        <dbReference type="ARBA" id="ARBA00022490"/>
    </source>
</evidence>
<evidence type="ECO:0000256" key="2">
    <source>
        <dbReference type="ARBA" id="ARBA00022598"/>
    </source>
</evidence>
<dbReference type="SUPFAM" id="SSF53623">
    <property type="entry name" value="MurD-like peptide ligases, catalytic domain"/>
    <property type="match status" value="1"/>
</dbReference>
<dbReference type="InterPro" id="IPR005863">
    <property type="entry name" value="UDP-N-AcMur_synth"/>
</dbReference>
<dbReference type="SUPFAM" id="SSF53244">
    <property type="entry name" value="MurD-like peptide ligases, peptide-binding domain"/>
    <property type="match status" value="1"/>
</dbReference>
<evidence type="ECO:0000313" key="16">
    <source>
        <dbReference type="Proteomes" id="UP000246018"/>
    </source>
</evidence>
<feature type="domain" description="Mur ligase N-terminal catalytic" evidence="12">
    <location>
        <begin position="30"/>
        <end position="71"/>
    </location>
</feature>
<comment type="subcellular location">
    <subcellularLocation>
        <location evidence="10 11">Cytoplasm</location>
    </subcellularLocation>
</comment>
<dbReference type="GO" id="GO:0071555">
    <property type="term" value="P:cell wall organization"/>
    <property type="evidence" value="ECO:0007669"/>
    <property type="project" value="UniProtKB-KW"/>
</dbReference>
<evidence type="ECO:0000256" key="7">
    <source>
        <dbReference type="ARBA" id="ARBA00022984"/>
    </source>
</evidence>
<reference evidence="15 16" key="1">
    <citation type="submission" date="2018-04" db="EMBL/GenBank/DDBJ databases">
        <title>Genome of Nocardioides gansuensis WSJ-1.</title>
        <authorList>
            <person name="Wu S."/>
            <person name="Wang G."/>
        </authorList>
    </citation>
    <scope>NUCLEOTIDE SEQUENCE [LARGE SCALE GENOMIC DNA]</scope>
    <source>
        <strain evidence="15 16">WSJ-1</strain>
    </source>
</reference>
<dbReference type="NCBIfam" id="TIGR01143">
    <property type="entry name" value="murF"/>
    <property type="match status" value="1"/>
</dbReference>
<dbReference type="GO" id="GO:0051301">
    <property type="term" value="P:cell division"/>
    <property type="evidence" value="ECO:0007669"/>
    <property type="project" value="UniProtKB-KW"/>
</dbReference>
<comment type="function">
    <text evidence="10 11">Involved in cell wall formation. Catalyzes the final step in the synthesis of UDP-N-acetylmuramoyl-pentapeptide, the precursor of murein.</text>
</comment>
<dbReference type="InterPro" id="IPR036615">
    <property type="entry name" value="Mur_ligase_C_dom_sf"/>
</dbReference>
<evidence type="ECO:0000256" key="5">
    <source>
        <dbReference type="ARBA" id="ARBA00022840"/>
    </source>
</evidence>
<dbReference type="OrthoDB" id="9800958at2"/>
<dbReference type="GO" id="GO:0008766">
    <property type="term" value="F:UDP-N-acetylmuramoylalanyl-D-glutamyl-2,6-diaminopimelate-D-alanyl-D-alanine ligase activity"/>
    <property type="evidence" value="ECO:0007669"/>
    <property type="project" value="RHEA"/>
</dbReference>
<evidence type="ECO:0000256" key="8">
    <source>
        <dbReference type="ARBA" id="ARBA00023306"/>
    </source>
</evidence>
<comment type="caution">
    <text evidence="15">The sequence shown here is derived from an EMBL/GenBank/DDBJ whole genome shotgun (WGS) entry which is preliminary data.</text>
</comment>
<organism evidence="15 16">
    <name type="scientific">Nocardioides gansuensis</name>
    <dbReference type="NCBI Taxonomy" id="2138300"/>
    <lineage>
        <taxon>Bacteria</taxon>
        <taxon>Bacillati</taxon>
        <taxon>Actinomycetota</taxon>
        <taxon>Actinomycetes</taxon>
        <taxon>Propionibacteriales</taxon>
        <taxon>Nocardioidaceae</taxon>
        <taxon>Nocardioides</taxon>
    </lineage>
</organism>
<dbReference type="EC" id="6.3.2.10" evidence="10 11"/>
<comment type="catalytic activity">
    <reaction evidence="10 11">
        <text>D-alanyl-D-alanine + UDP-N-acetyl-alpha-D-muramoyl-L-alanyl-gamma-D-glutamyl-meso-2,6-diaminopimelate + ATP = UDP-N-acetyl-alpha-D-muramoyl-L-alanyl-gamma-D-glutamyl-meso-2,6-diaminopimeloyl-D-alanyl-D-alanine + ADP + phosphate + H(+)</text>
        <dbReference type="Rhea" id="RHEA:28374"/>
        <dbReference type="ChEBI" id="CHEBI:15378"/>
        <dbReference type="ChEBI" id="CHEBI:30616"/>
        <dbReference type="ChEBI" id="CHEBI:43474"/>
        <dbReference type="ChEBI" id="CHEBI:57822"/>
        <dbReference type="ChEBI" id="CHEBI:61386"/>
        <dbReference type="ChEBI" id="CHEBI:83905"/>
        <dbReference type="ChEBI" id="CHEBI:456216"/>
        <dbReference type="EC" id="6.3.2.10"/>
    </reaction>
</comment>
<feature type="domain" description="Mur ligase C-terminal" evidence="13">
    <location>
        <begin position="315"/>
        <end position="443"/>
    </location>
</feature>
<dbReference type="Proteomes" id="UP000246018">
    <property type="component" value="Unassembled WGS sequence"/>
</dbReference>
<comment type="pathway">
    <text evidence="10 11">Cell wall biogenesis; peptidoglycan biosynthesis.</text>
</comment>
<dbReference type="GO" id="GO:0005524">
    <property type="term" value="F:ATP binding"/>
    <property type="evidence" value="ECO:0007669"/>
    <property type="project" value="UniProtKB-UniRule"/>
</dbReference>
<evidence type="ECO:0000256" key="3">
    <source>
        <dbReference type="ARBA" id="ARBA00022618"/>
    </source>
</evidence>
<evidence type="ECO:0000313" key="15">
    <source>
        <dbReference type="EMBL" id="PVG82799.1"/>
    </source>
</evidence>
<dbReference type="GO" id="GO:0005737">
    <property type="term" value="C:cytoplasm"/>
    <property type="evidence" value="ECO:0007669"/>
    <property type="project" value="UniProtKB-SubCell"/>
</dbReference>
<keyword evidence="7 10" id="KW-0573">Peptidoglycan synthesis</keyword>
<dbReference type="Gene3D" id="3.90.190.20">
    <property type="entry name" value="Mur ligase, C-terminal domain"/>
    <property type="match status" value="1"/>
</dbReference>
<keyword evidence="4 10" id="KW-0547">Nucleotide-binding</keyword>
<dbReference type="PANTHER" id="PTHR43024:SF1">
    <property type="entry name" value="UDP-N-ACETYLMURAMOYL-TRIPEPTIDE--D-ALANYL-D-ALANINE LIGASE"/>
    <property type="match status" value="1"/>
</dbReference>
<dbReference type="InterPro" id="IPR013221">
    <property type="entry name" value="Mur_ligase_cen"/>
</dbReference>
<dbReference type="Pfam" id="PF02875">
    <property type="entry name" value="Mur_ligase_C"/>
    <property type="match status" value="1"/>
</dbReference>
<evidence type="ECO:0000256" key="11">
    <source>
        <dbReference type="RuleBase" id="RU004136"/>
    </source>
</evidence>
<keyword evidence="8 10" id="KW-0131">Cell cycle</keyword>
<keyword evidence="3 10" id="KW-0132">Cell division</keyword>
<dbReference type="PANTHER" id="PTHR43024">
    <property type="entry name" value="UDP-N-ACETYLMURAMOYL-TRIPEPTIDE--D-ALANYL-D-ALANINE LIGASE"/>
    <property type="match status" value="1"/>
</dbReference>
<evidence type="ECO:0000259" key="13">
    <source>
        <dbReference type="Pfam" id="PF02875"/>
    </source>
</evidence>
<dbReference type="GO" id="GO:0008360">
    <property type="term" value="P:regulation of cell shape"/>
    <property type="evidence" value="ECO:0007669"/>
    <property type="project" value="UniProtKB-KW"/>
</dbReference>
<dbReference type="GO" id="GO:0009252">
    <property type="term" value="P:peptidoglycan biosynthetic process"/>
    <property type="evidence" value="ECO:0007669"/>
    <property type="project" value="UniProtKB-UniRule"/>
</dbReference>
<keyword evidence="9 10" id="KW-0961">Cell wall biogenesis/degradation</keyword>
<keyword evidence="5 10" id="KW-0067">ATP-binding</keyword>
<dbReference type="Gene3D" id="3.40.1390.10">
    <property type="entry name" value="MurE/MurF, N-terminal domain"/>
    <property type="match status" value="1"/>
</dbReference>
<name>A0A2T8FAP8_9ACTN</name>
<sequence length="464" mass="47793">MIEMTLAEVAEVVGGLAHGDAVVTAPAFVDSRLAVPGGLFVAIAGEHVDGHDFADRAVEAGAAAVLCSRPVDGPCVVVDDVVAALGRLARQVVDRLPEVTVFALTGSQGKTGVKDYLAAVLEAAGPTVATAGNFNNEIGVPLTVLRATQETRHLVVEMGARGLGHISYLCSIAPPDVAAVLNVGSAHLGEFGSRQAIAQAKGEIVEALPAGGTAVLNADDPLVAAMADRTAARVRTVGLAEDADLRWEIVDTDDLGRPEVGYRSEDASARVRLPLPGAHQAVNAGMALGMALAVGVPLGEAAESLAAARPASHWRMELTERPDGLLVVNDAYNANPESMTAALETLRVIGERRGRRTVAVLGEMRELGVDSTAGHRRVGDVVAAAAIDVLLTVGDVAADIAHAAREHPDWGGEAIVTVGRAEAVEWLRHNVSAADVVLVKASRGAALELVADALLTEEEGSSTP</sequence>
<dbReference type="InterPro" id="IPR035911">
    <property type="entry name" value="MurE/MurF_N"/>
</dbReference>
<dbReference type="HAMAP" id="MF_02019">
    <property type="entry name" value="MurF"/>
    <property type="match status" value="1"/>
</dbReference>
<evidence type="ECO:0000256" key="6">
    <source>
        <dbReference type="ARBA" id="ARBA00022960"/>
    </source>
</evidence>
<proteinExistence type="inferred from homology"/>
<dbReference type="GO" id="GO:0047480">
    <property type="term" value="F:UDP-N-acetylmuramoyl-tripeptide-D-alanyl-D-alanine ligase activity"/>
    <property type="evidence" value="ECO:0007669"/>
    <property type="project" value="UniProtKB-UniRule"/>
</dbReference>
<protein>
    <recommendedName>
        <fullName evidence="10 11">UDP-N-acetylmuramoyl-tripeptide--D-alanyl-D-alanine ligase</fullName>
        <ecNumber evidence="10 11">6.3.2.10</ecNumber>
    </recommendedName>
    <alternativeName>
        <fullName evidence="10">D-alanyl-D-alanine-adding enzyme</fullName>
    </alternativeName>
</protein>
<dbReference type="InterPro" id="IPR051046">
    <property type="entry name" value="MurCDEF_CellWall_CoF430Synth"/>
</dbReference>
<comment type="caution">
    <text evidence="10">Lacks conserved residue(s) required for the propagation of feature annotation.</text>
</comment>
<dbReference type="InterPro" id="IPR036565">
    <property type="entry name" value="Mur-like_cat_sf"/>
</dbReference>
<dbReference type="Gene3D" id="3.40.1190.10">
    <property type="entry name" value="Mur-like, catalytic domain"/>
    <property type="match status" value="1"/>
</dbReference>
<keyword evidence="16" id="KW-1185">Reference proteome</keyword>
<feature type="domain" description="Mur ligase central" evidence="14">
    <location>
        <begin position="105"/>
        <end position="290"/>
    </location>
</feature>
<evidence type="ECO:0000259" key="14">
    <source>
        <dbReference type="Pfam" id="PF08245"/>
    </source>
</evidence>
<keyword evidence="6 10" id="KW-0133">Cell shape</keyword>
<accession>A0A2T8FAP8</accession>
<comment type="similarity">
    <text evidence="10">Belongs to the MurCDEF family. MurF subfamily.</text>
</comment>
<evidence type="ECO:0000256" key="4">
    <source>
        <dbReference type="ARBA" id="ARBA00022741"/>
    </source>
</evidence>
<keyword evidence="2 10" id="KW-0436">Ligase</keyword>
<dbReference type="UniPathway" id="UPA00219"/>
<evidence type="ECO:0000259" key="12">
    <source>
        <dbReference type="Pfam" id="PF01225"/>
    </source>
</evidence>
<dbReference type="EMBL" id="QDGZ01000004">
    <property type="protein sequence ID" value="PVG82799.1"/>
    <property type="molecule type" value="Genomic_DNA"/>
</dbReference>
<dbReference type="RefSeq" id="WP_116572230.1">
    <property type="nucleotide sequence ID" value="NZ_QDGZ01000004.1"/>
</dbReference>
<dbReference type="Pfam" id="PF01225">
    <property type="entry name" value="Mur_ligase"/>
    <property type="match status" value="1"/>
</dbReference>
<dbReference type="InterPro" id="IPR004101">
    <property type="entry name" value="Mur_ligase_C"/>
</dbReference>